<sequence length="819" mass="94287">MGLRAYKAKRDFTKTKEPKPKKKEKTSSPLSFVIQKHDARRLHYDLRLEADGVLKSWAVPKGPSLDPGVKRLAIEVEDHPLDYGSFEGTIPEGNYGAGKVIVWDNGTYEPENVTGPNKDKGVLEALKKGKLTFILHGHKLKGEFSLVRLASSEKKNEWLLIKKSDSYESKEDITKQDQSVISDRTIDPPLIEGKKAKMPHLINPMLGTLVEEPFNKKGWIFEVKWDGYRAIAEIYKKTVELYSRNHLSFNHQFAPIVDDLKKFKKEMILDGEVVVLDKEGLPNFQMLQNYLNAKDTTGFLCYYVFDILYYDGYDLKELPLIQRKTLLKEVLEDKVFKKSRIIYSDHIEEKGVPFFKEAKKKDLEGIIAKLSSSTYIEKRSKNWLKIKTHQMQEVIVGGFTSPKGSRKHLGALLVGYYKKDKFVYAGHVGGGFNEKSLKEMEELLAPIIQEKCPFEIKPKANASVLWVKPKIVVEVSFQEWTKEGIMRQPIFHGVRVDKAPKKITREEPLSKTETDKLEKKNEKNNVIEEIATNPQKVYWPKEGYTKEDLLKYYEKVSSYMLPHLKDRPIVLQRFPNGIKGHSFYQKEAPEFTPAWMPTVEVEHSEKTIRYLLANDLKSLLYIVNLGSIEIHPFLSRFEHIDEPDYLVIDLDPADLPFEAVIPVAQEVKKILDRLKVKSYPKISGKRGLHVYLPLQAKYSYDDVENIAKLLAHLINDKLPDETSLLRDPKKRKKKVYIDYLQNGRTKTVVAAYSVRPVEGAQVAAPLEWKEVRKGLEPSLFTIETMIPRLKKKGDLFKPLLRTSLSLEKLLKNIEKEFSV</sequence>
<dbReference type="CDD" id="cd07906">
    <property type="entry name" value="Adenylation_DNA_ligase_LigD_LigC"/>
    <property type="match status" value="1"/>
</dbReference>
<keyword evidence="9" id="KW-0227">DNA damage</keyword>
<evidence type="ECO:0000256" key="15">
    <source>
        <dbReference type="ARBA" id="ARBA00023172"/>
    </source>
</evidence>
<dbReference type="NCBIfam" id="TIGR02776">
    <property type="entry name" value="NHEJ_ligase_prk"/>
    <property type="match status" value="1"/>
</dbReference>
<feature type="region of interest" description="Disordered" evidence="21">
    <location>
        <begin position="1"/>
        <end position="30"/>
    </location>
</feature>
<keyword evidence="4" id="KW-0808">Transferase</keyword>
<dbReference type="Pfam" id="PF04679">
    <property type="entry name" value="DNA_ligase_A_C"/>
    <property type="match status" value="1"/>
</dbReference>
<evidence type="ECO:0000313" key="24">
    <source>
        <dbReference type="Proteomes" id="UP000031552"/>
    </source>
</evidence>
<keyword evidence="12" id="KW-0067">ATP-binding</keyword>
<evidence type="ECO:0000256" key="5">
    <source>
        <dbReference type="ARBA" id="ARBA00022695"/>
    </source>
</evidence>
<dbReference type="InterPro" id="IPR012309">
    <property type="entry name" value="DNA_ligase_ATP-dep_C"/>
</dbReference>
<keyword evidence="11" id="KW-0269">Exonuclease</keyword>
<evidence type="ECO:0000256" key="14">
    <source>
        <dbReference type="ARBA" id="ARBA00023125"/>
    </source>
</evidence>
<keyword evidence="13" id="KW-0239">DNA-directed DNA polymerase</keyword>
<dbReference type="Gene3D" id="3.90.920.10">
    <property type="entry name" value="DNA primase, PRIM domain"/>
    <property type="match status" value="1"/>
</dbReference>
<evidence type="ECO:0000256" key="4">
    <source>
        <dbReference type="ARBA" id="ARBA00022679"/>
    </source>
</evidence>
<dbReference type="InterPro" id="IPR052171">
    <property type="entry name" value="NHEJ_LigD"/>
</dbReference>
<dbReference type="EMBL" id="CCEJ010000003">
    <property type="protein sequence ID" value="CDR33255.1"/>
    <property type="molecule type" value="Genomic_DNA"/>
</dbReference>
<evidence type="ECO:0000256" key="8">
    <source>
        <dbReference type="ARBA" id="ARBA00022741"/>
    </source>
</evidence>
<keyword evidence="14" id="KW-0238">DNA-binding</keyword>
<keyword evidence="7" id="KW-0479">Metal-binding</keyword>
<keyword evidence="15" id="KW-0233">DNA recombination</keyword>
<dbReference type="AlphaFoldDB" id="A0A090D0D2"/>
<evidence type="ECO:0000256" key="16">
    <source>
        <dbReference type="ARBA" id="ARBA00023204"/>
    </source>
</evidence>
<dbReference type="OrthoDB" id="9802472at2"/>
<accession>A0A090D0D2</accession>
<dbReference type="NCBIfam" id="TIGR02779">
    <property type="entry name" value="NHEJ_ligase_lig"/>
    <property type="match status" value="1"/>
</dbReference>
<dbReference type="InterPro" id="IPR016059">
    <property type="entry name" value="DNA_ligase_ATP-dep_CS"/>
</dbReference>
<dbReference type="GO" id="GO:0005524">
    <property type="term" value="F:ATP binding"/>
    <property type="evidence" value="ECO:0007669"/>
    <property type="project" value="UniProtKB-KW"/>
</dbReference>
<dbReference type="PROSITE" id="PS00333">
    <property type="entry name" value="DNA_LIGASE_A2"/>
    <property type="match status" value="1"/>
</dbReference>
<dbReference type="Gene3D" id="3.30.1490.70">
    <property type="match status" value="1"/>
</dbReference>
<dbReference type="Gene3D" id="3.30.470.30">
    <property type="entry name" value="DNA ligase/mRNA capping enzyme"/>
    <property type="match status" value="1"/>
</dbReference>
<evidence type="ECO:0000256" key="2">
    <source>
        <dbReference type="ARBA" id="ARBA00012727"/>
    </source>
</evidence>
<dbReference type="STRING" id="1437425.CSEC_0418"/>
<evidence type="ECO:0000256" key="12">
    <source>
        <dbReference type="ARBA" id="ARBA00022840"/>
    </source>
</evidence>
<reference evidence="23" key="2">
    <citation type="submission" date="2014-09" db="EMBL/GenBank/DDBJ databases">
        <title>Criblamydia sequanensis harbors a mega-plasmid encoding arsenite resistance.</title>
        <authorList>
            <person name="Bertelli C."/>
            <person name="Goesmann A."/>
            <person name="Greub G."/>
        </authorList>
    </citation>
    <scope>NUCLEOTIDE SEQUENCE [LARGE SCALE GENOMIC DNA]</scope>
    <source>
        <strain evidence="23">CRIB-18</strain>
    </source>
</reference>
<keyword evidence="17" id="KW-0464">Manganese</keyword>
<dbReference type="eggNOG" id="COG3285">
    <property type="taxonomic scope" value="Bacteria"/>
</dbReference>
<evidence type="ECO:0000256" key="1">
    <source>
        <dbReference type="ARBA" id="ARBA00001936"/>
    </source>
</evidence>
<dbReference type="Pfam" id="PF21686">
    <property type="entry name" value="LigD_Prim-Pol"/>
    <property type="match status" value="1"/>
</dbReference>
<dbReference type="SUPFAM" id="SSF50249">
    <property type="entry name" value="Nucleic acid-binding proteins"/>
    <property type="match status" value="1"/>
</dbReference>
<dbReference type="Proteomes" id="UP000031552">
    <property type="component" value="Unassembled WGS sequence"/>
</dbReference>
<evidence type="ECO:0000256" key="6">
    <source>
        <dbReference type="ARBA" id="ARBA00022722"/>
    </source>
</evidence>
<evidence type="ECO:0000256" key="9">
    <source>
        <dbReference type="ARBA" id="ARBA00022763"/>
    </source>
</evidence>
<evidence type="ECO:0000256" key="17">
    <source>
        <dbReference type="ARBA" id="ARBA00023211"/>
    </source>
</evidence>
<evidence type="ECO:0000256" key="21">
    <source>
        <dbReference type="SAM" id="MobiDB-lite"/>
    </source>
</evidence>
<dbReference type="EC" id="6.5.1.1" evidence="2"/>
<dbReference type="PROSITE" id="PS50160">
    <property type="entry name" value="DNA_LIGASE_A3"/>
    <property type="match status" value="1"/>
</dbReference>
<evidence type="ECO:0000256" key="7">
    <source>
        <dbReference type="ARBA" id="ARBA00022723"/>
    </source>
</evidence>
<keyword evidence="16" id="KW-0234">DNA repair</keyword>
<dbReference type="PANTHER" id="PTHR42705:SF2">
    <property type="entry name" value="BIFUNCTIONAL NON-HOMOLOGOUS END JOINING PROTEIN LIGD"/>
    <property type="match status" value="1"/>
</dbReference>
<dbReference type="Pfam" id="PF13298">
    <property type="entry name" value="LigD_N"/>
    <property type="match status" value="1"/>
</dbReference>
<keyword evidence="8" id="KW-0547">Nucleotide-binding</keyword>
<reference evidence="23" key="1">
    <citation type="submission" date="2013-12" db="EMBL/GenBank/DDBJ databases">
        <authorList>
            <person name="Linke B."/>
        </authorList>
    </citation>
    <scope>NUCLEOTIDE SEQUENCE [LARGE SCALE GENOMIC DNA]</scope>
    <source>
        <strain evidence="23">CRIB-18</strain>
    </source>
</reference>
<comment type="cofactor">
    <cofactor evidence="1">
        <name>Mn(2+)</name>
        <dbReference type="ChEBI" id="CHEBI:29035"/>
    </cofactor>
</comment>
<dbReference type="RefSeq" id="WP_041016778.1">
    <property type="nucleotide sequence ID" value="NZ_CCEJ010000003.1"/>
</dbReference>
<dbReference type="NCBIfam" id="TIGR02777">
    <property type="entry name" value="LigD_PE_dom"/>
    <property type="match status" value="1"/>
</dbReference>
<dbReference type="GO" id="GO:0004527">
    <property type="term" value="F:exonuclease activity"/>
    <property type="evidence" value="ECO:0007669"/>
    <property type="project" value="UniProtKB-KW"/>
</dbReference>
<dbReference type="InterPro" id="IPR014143">
    <property type="entry name" value="NHEJ_ligase_prk"/>
</dbReference>
<name>A0A090D0D2_9BACT</name>
<keyword evidence="18" id="KW-0511">Multifunctional enzyme</keyword>
<dbReference type="InterPro" id="IPR012340">
    <property type="entry name" value="NA-bd_OB-fold"/>
</dbReference>
<feature type="domain" description="ATP-dependent DNA ligase family profile" evidence="22">
    <location>
        <begin position="293"/>
        <end position="430"/>
    </location>
</feature>
<dbReference type="InterPro" id="IPR014146">
    <property type="entry name" value="LigD_ligase_dom"/>
</dbReference>
<dbReference type="GO" id="GO:0006310">
    <property type="term" value="P:DNA recombination"/>
    <property type="evidence" value="ECO:0007669"/>
    <property type="project" value="UniProtKB-KW"/>
</dbReference>
<keyword evidence="24" id="KW-1185">Reference proteome</keyword>
<dbReference type="eggNOG" id="COG1793">
    <property type="taxonomic scope" value="Bacteria"/>
</dbReference>
<dbReference type="GO" id="GO:0046872">
    <property type="term" value="F:metal ion binding"/>
    <property type="evidence" value="ECO:0007669"/>
    <property type="project" value="UniProtKB-KW"/>
</dbReference>
<dbReference type="GO" id="GO:0003887">
    <property type="term" value="F:DNA-directed DNA polymerase activity"/>
    <property type="evidence" value="ECO:0007669"/>
    <property type="project" value="UniProtKB-KW"/>
</dbReference>
<feature type="compositionally biased region" description="Basic and acidic residues" evidence="21">
    <location>
        <begin position="8"/>
        <end position="18"/>
    </location>
</feature>
<comment type="caution">
    <text evidence="23">The sequence shown here is derived from an EMBL/GenBank/DDBJ whole genome shotgun (WGS) entry which is preliminary data.</text>
</comment>
<dbReference type="GO" id="GO:0003677">
    <property type="term" value="F:DNA binding"/>
    <property type="evidence" value="ECO:0007669"/>
    <property type="project" value="UniProtKB-KW"/>
</dbReference>
<evidence type="ECO:0000256" key="10">
    <source>
        <dbReference type="ARBA" id="ARBA00022801"/>
    </source>
</evidence>
<evidence type="ECO:0000256" key="3">
    <source>
        <dbReference type="ARBA" id="ARBA00022598"/>
    </source>
</evidence>
<dbReference type="GO" id="GO:0003910">
    <property type="term" value="F:DNA ligase (ATP) activity"/>
    <property type="evidence" value="ECO:0007669"/>
    <property type="project" value="UniProtKB-EC"/>
</dbReference>
<keyword evidence="10" id="KW-0378">Hydrolase</keyword>
<evidence type="ECO:0000313" key="23">
    <source>
        <dbReference type="EMBL" id="CDR33255.1"/>
    </source>
</evidence>
<gene>
    <name evidence="23" type="primary">ligD</name>
    <name evidence="23" type="ORF">CSEC_0418</name>
</gene>
<keyword evidence="3 23" id="KW-0436">Ligase</keyword>
<dbReference type="Pfam" id="PF01068">
    <property type="entry name" value="DNA_ligase_A_M"/>
    <property type="match status" value="1"/>
</dbReference>
<keyword evidence="6" id="KW-0540">Nuclease</keyword>
<dbReference type="CDD" id="cd04861">
    <property type="entry name" value="LigD_Pol_like"/>
    <property type="match status" value="1"/>
</dbReference>
<dbReference type="GO" id="GO:0006281">
    <property type="term" value="P:DNA repair"/>
    <property type="evidence" value="ECO:0007669"/>
    <property type="project" value="UniProtKB-KW"/>
</dbReference>
<proteinExistence type="predicted"/>
<organism evidence="23 24">
    <name type="scientific">Candidatus Criblamydia sequanensis CRIB-18</name>
    <dbReference type="NCBI Taxonomy" id="1437425"/>
    <lineage>
        <taxon>Bacteria</taxon>
        <taxon>Pseudomonadati</taxon>
        <taxon>Chlamydiota</taxon>
        <taxon>Chlamydiia</taxon>
        <taxon>Parachlamydiales</taxon>
        <taxon>Candidatus Criblamydiaceae</taxon>
        <taxon>Candidatus Criblamydia</taxon>
    </lineage>
</organism>
<protein>
    <recommendedName>
        <fullName evidence="2">DNA ligase (ATP)</fullName>
        <ecNumber evidence="2">6.5.1.1</ecNumber>
    </recommendedName>
    <alternativeName>
        <fullName evidence="19">NHEJ DNA polymerase</fullName>
    </alternativeName>
</protein>
<dbReference type="InterPro" id="IPR014144">
    <property type="entry name" value="LigD_PE_domain"/>
</dbReference>
<dbReference type="CDD" id="cd07971">
    <property type="entry name" value="OBF_DNA_ligase_LigD"/>
    <property type="match status" value="1"/>
</dbReference>
<dbReference type="InterPro" id="IPR014145">
    <property type="entry name" value="LigD_pol_dom"/>
</dbReference>
<evidence type="ECO:0000256" key="11">
    <source>
        <dbReference type="ARBA" id="ARBA00022839"/>
    </source>
</evidence>
<dbReference type="SUPFAM" id="SSF56091">
    <property type="entry name" value="DNA ligase/mRNA capping enzyme, catalytic domain"/>
    <property type="match status" value="1"/>
</dbReference>
<keyword evidence="5" id="KW-0548">Nucleotidyltransferase</keyword>
<evidence type="ECO:0000256" key="19">
    <source>
        <dbReference type="ARBA" id="ARBA00029943"/>
    </source>
</evidence>
<dbReference type="InterPro" id="IPR012310">
    <property type="entry name" value="DNA_ligase_ATP-dep_cent"/>
</dbReference>
<evidence type="ECO:0000256" key="20">
    <source>
        <dbReference type="ARBA" id="ARBA00034003"/>
    </source>
</evidence>
<evidence type="ECO:0000256" key="18">
    <source>
        <dbReference type="ARBA" id="ARBA00023268"/>
    </source>
</evidence>
<evidence type="ECO:0000256" key="13">
    <source>
        <dbReference type="ARBA" id="ARBA00022932"/>
    </source>
</evidence>
<dbReference type="PANTHER" id="PTHR42705">
    <property type="entry name" value="BIFUNCTIONAL NON-HOMOLOGOUS END JOINING PROTEIN LIGD"/>
    <property type="match status" value="1"/>
</dbReference>
<dbReference type="Gene3D" id="2.40.50.140">
    <property type="entry name" value="Nucleic acid-binding proteins"/>
    <property type="match status" value="1"/>
</dbReference>
<evidence type="ECO:0000259" key="22">
    <source>
        <dbReference type="PROSITE" id="PS50160"/>
    </source>
</evidence>
<comment type="catalytic activity">
    <reaction evidence="20">
        <text>ATP + (deoxyribonucleotide)n-3'-hydroxyl + 5'-phospho-(deoxyribonucleotide)m = (deoxyribonucleotide)n+m + AMP + diphosphate.</text>
        <dbReference type="EC" id="6.5.1.1"/>
    </reaction>
</comment>
<dbReference type="NCBIfam" id="TIGR02778">
    <property type="entry name" value="ligD_pol"/>
    <property type="match status" value="1"/>
</dbReference>